<keyword evidence="3" id="KW-1003">Cell membrane</keyword>
<keyword evidence="5 7" id="KW-1133">Transmembrane helix</keyword>
<proteinExistence type="predicted"/>
<organism evidence="10 11">
    <name type="scientific">Effrenium voratum</name>
    <dbReference type="NCBI Taxonomy" id="2562239"/>
    <lineage>
        <taxon>Eukaryota</taxon>
        <taxon>Sar</taxon>
        <taxon>Alveolata</taxon>
        <taxon>Dinophyceae</taxon>
        <taxon>Suessiales</taxon>
        <taxon>Symbiodiniaceae</taxon>
        <taxon>Effrenium</taxon>
    </lineage>
</organism>
<comment type="subcellular location">
    <subcellularLocation>
        <location evidence="1">Cell membrane</location>
        <topology evidence="1">Multi-pass membrane protein</topology>
    </subcellularLocation>
</comment>
<dbReference type="PANTHER" id="PTHR43414">
    <property type="entry name" value="MULTIDRUG RESISTANCE PROTEIN MDTG"/>
    <property type="match status" value="1"/>
</dbReference>
<evidence type="ECO:0000256" key="6">
    <source>
        <dbReference type="ARBA" id="ARBA00023136"/>
    </source>
</evidence>
<keyword evidence="4 7" id="KW-0812">Transmembrane</keyword>
<feature type="chain" id="PRO_5041462002" description="Major facilitator superfamily (MFS) profile domain-containing protein" evidence="8">
    <location>
        <begin position="19"/>
        <end position="133"/>
    </location>
</feature>
<keyword evidence="11" id="KW-1185">Reference proteome</keyword>
<evidence type="ECO:0000313" key="11">
    <source>
        <dbReference type="Proteomes" id="UP001178507"/>
    </source>
</evidence>
<evidence type="ECO:0000256" key="5">
    <source>
        <dbReference type="ARBA" id="ARBA00022989"/>
    </source>
</evidence>
<dbReference type="GO" id="GO:0022857">
    <property type="term" value="F:transmembrane transporter activity"/>
    <property type="evidence" value="ECO:0007669"/>
    <property type="project" value="InterPro"/>
</dbReference>
<dbReference type="InterPro" id="IPR020846">
    <property type="entry name" value="MFS_dom"/>
</dbReference>
<comment type="caution">
    <text evidence="10">The sequence shown here is derived from an EMBL/GenBank/DDBJ whole genome shotgun (WGS) entry which is preliminary data.</text>
</comment>
<dbReference type="PROSITE" id="PS50850">
    <property type="entry name" value="MFS"/>
    <property type="match status" value="1"/>
</dbReference>
<name>A0AA36MXY8_9DINO</name>
<dbReference type="Pfam" id="PF07690">
    <property type="entry name" value="MFS_1"/>
    <property type="match status" value="1"/>
</dbReference>
<accession>A0AA36MXY8</accession>
<keyword evidence="8" id="KW-0732">Signal</keyword>
<evidence type="ECO:0000259" key="9">
    <source>
        <dbReference type="PROSITE" id="PS50850"/>
    </source>
</evidence>
<feature type="transmembrane region" description="Helical" evidence="7">
    <location>
        <begin position="42"/>
        <end position="63"/>
    </location>
</feature>
<dbReference type="PANTHER" id="PTHR43414:SF6">
    <property type="entry name" value="MULTIDRUG RESISTANCE PROTEIN MDTG"/>
    <property type="match status" value="1"/>
</dbReference>
<dbReference type="GO" id="GO:0005886">
    <property type="term" value="C:plasma membrane"/>
    <property type="evidence" value="ECO:0007669"/>
    <property type="project" value="UniProtKB-SubCell"/>
</dbReference>
<evidence type="ECO:0000313" key="10">
    <source>
        <dbReference type="EMBL" id="CAJ1383791.1"/>
    </source>
</evidence>
<dbReference type="EMBL" id="CAUJNA010001048">
    <property type="protein sequence ID" value="CAJ1383791.1"/>
    <property type="molecule type" value="Genomic_DNA"/>
</dbReference>
<dbReference type="InterPro" id="IPR005829">
    <property type="entry name" value="Sugar_transporter_CS"/>
</dbReference>
<evidence type="ECO:0000256" key="7">
    <source>
        <dbReference type="SAM" id="Phobius"/>
    </source>
</evidence>
<dbReference type="InterPro" id="IPR011701">
    <property type="entry name" value="MFS"/>
</dbReference>
<evidence type="ECO:0000256" key="4">
    <source>
        <dbReference type="ARBA" id="ARBA00022692"/>
    </source>
</evidence>
<evidence type="ECO:0000256" key="8">
    <source>
        <dbReference type="SAM" id="SignalP"/>
    </source>
</evidence>
<dbReference type="PRINTS" id="PR01035">
    <property type="entry name" value="TCRTETA"/>
</dbReference>
<keyword evidence="2" id="KW-0813">Transport</keyword>
<evidence type="ECO:0000256" key="2">
    <source>
        <dbReference type="ARBA" id="ARBA00022448"/>
    </source>
</evidence>
<dbReference type="Proteomes" id="UP001178507">
    <property type="component" value="Unassembled WGS sequence"/>
</dbReference>
<evidence type="ECO:0000256" key="3">
    <source>
        <dbReference type="ARBA" id="ARBA00022475"/>
    </source>
</evidence>
<dbReference type="SUPFAM" id="SSF103473">
    <property type="entry name" value="MFS general substrate transporter"/>
    <property type="match status" value="1"/>
</dbReference>
<gene>
    <name evidence="10" type="ORF">EVOR1521_LOCUS10810</name>
</gene>
<reference evidence="10" key="1">
    <citation type="submission" date="2023-08" db="EMBL/GenBank/DDBJ databases">
        <authorList>
            <person name="Chen Y."/>
            <person name="Shah S."/>
            <person name="Dougan E. K."/>
            <person name="Thang M."/>
            <person name="Chan C."/>
        </authorList>
    </citation>
    <scope>NUCLEOTIDE SEQUENCE</scope>
</reference>
<feature type="domain" description="Major facilitator superfamily (MFS) profile" evidence="9">
    <location>
        <begin position="6"/>
        <end position="133"/>
    </location>
</feature>
<sequence>MPVSTSIIALLVVETINATTSMALMPVLPFYVMQMGANAFDIALQGTVFNLAQMVFAPVVGALSDRIGRKRILIATLLGSAVANFLQAKASSLSEILMVRAVGGIVTSGGPVETAYLMEETSSEDELREVRKR</sequence>
<protein>
    <recommendedName>
        <fullName evidence="9">Major facilitator superfamily (MFS) profile domain-containing protein</fullName>
    </recommendedName>
</protein>
<evidence type="ECO:0000256" key="1">
    <source>
        <dbReference type="ARBA" id="ARBA00004651"/>
    </source>
</evidence>
<keyword evidence="6 7" id="KW-0472">Membrane</keyword>
<dbReference type="InterPro" id="IPR036259">
    <property type="entry name" value="MFS_trans_sf"/>
</dbReference>
<feature type="signal peptide" evidence="8">
    <location>
        <begin position="1"/>
        <end position="18"/>
    </location>
</feature>
<dbReference type="PROSITE" id="PS00216">
    <property type="entry name" value="SUGAR_TRANSPORT_1"/>
    <property type="match status" value="1"/>
</dbReference>
<dbReference type="AlphaFoldDB" id="A0AA36MXY8"/>
<dbReference type="InterPro" id="IPR001958">
    <property type="entry name" value="Tet-R_TetA/multi-R_MdtG-like"/>
</dbReference>
<dbReference type="Gene3D" id="1.20.1250.20">
    <property type="entry name" value="MFS general substrate transporter like domains"/>
    <property type="match status" value="1"/>
</dbReference>